<protein>
    <submittedName>
        <fullName evidence="1">(apollo) hypothetical protein</fullName>
    </submittedName>
</protein>
<dbReference type="Proteomes" id="UP000691718">
    <property type="component" value="Unassembled WGS sequence"/>
</dbReference>
<organism evidence="1 2">
    <name type="scientific">Parnassius apollo</name>
    <name type="common">Apollo butterfly</name>
    <name type="synonym">Papilio apollo</name>
    <dbReference type="NCBI Taxonomy" id="110799"/>
    <lineage>
        <taxon>Eukaryota</taxon>
        <taxon>Metazoa</taxon>
        <taxon>Ecdysozoa</taxon>
        <taxon>Arthropoda</taxon>
        <taxon>Hexapoda</taxon>
        <taxon>Insecta</taxon>
        <taxon>Pterygota</taxon>
        <taxon>Neoptera</taxon>
        <taxon>Endopterygota</taxon>
        <taxon>Lepidoptera</taxon>
        <taxon>Glossata</taxon>
        <taxon>Ditrysia</taxon>
        <taxon>Papilionoidea</taxon>
        <taxon>Papilionidae</taxon>
        <taxon>Parnassiinae</taxon>
        <taxon>Parnassini</taxon>
        <taxon>Parnassius</taxon>
        <taxon>Parnassius</taxon>
    </lineage>
</organism>
<name>A0A8S3YE90_PARAO</name>
<gene>
    <name evidence="1" type="ORF">PAPOLLO_LOCUS26862</name>
</gene>
<proteinExistence type="predicted"/>
<dbReference type="AlphaFoldDB" id="A0A8S3YE90"/>
<dbReference type="PANTHER" id="PTHR35450:SF2">
    <property type="entry name" value="REVERSE TRANSCRIPTASE DOMAIN-CONTAINING PROTEIN"/>
    <property type="match status" value="1"/>
</dbReference>
<keyword evidence="2" id="KW-1185">Reference proteome</keyword>
<accession>A0A8S3YE90</accession>
<reference evidence="1" key="1">
    <citation type="submission" date="2021-04" db="EMBL/GenBank/DDBJ databases">
        <authorList>
            <person name="Tunstrom K."/>
        </authorList>
    </citation>
    <scope>NUCLEOTIDE SEQUENCE</scope>
</reference>
<evidence type="ECO:0000313" key="2">
    <source>
        <dbReference type="Proteomes" id="UP000691718"/>
    </source>
</evidence>
<sequence length="196" mass="22636">MDDIKLYAANFRELRGLLQCVEQFSEDISMCFGLGGKVGLSEGYCLQDGGIINSMTMEETYKYLGLLQSLRVDHREIRTRVTTEYQRRLKAILKSSLNGKKTFKAINTFAIPVLMYTFGIVKWLETEPESVEGSTHVLLTKYRIHHPKSAVERITIPRTEGGRGLIDIKRQHTRQIENLQQYFWNKESSLPNQYVI</sequence>
<dbReference type="EMBL" id="CAJQZP010001607">
    <property type="protein sequence ID" value="CAG5056649.1"/>
    <property type="molecule type" value="Genomic_DNA"/>
</dbReference>
<dbReference type="PANTHER" id="PTHR35450">
    <property type="entry name" value="REVERSE TRANSCRIPTASE DOMAIN-CONTAINING PROTEIN"/>
    <property type="match status" value="1"/>
</dbReference>
<evidence type="ECO:0000313" key="1">
    <source>
        <dbReference type="EMBL" id="CAG5056649.1"/>
    </source>
</evidence>
<comment type="caution">
    <text evidence="1">The sequence shown here is derived from an EMBL/GenBank/DDBJ whole genome shotgun (WGS) entry which is preliminary data.</text>
</comment>
<dbReference type="OrthoDB" id="2194416at2759"/>